<feature type="domain" description="Mannose-1-phosphate guanyltransferase C-terminal" evidence="3">
    <location>
        <begin position="92"/>
        <end position="204"/>
    </location>
</feature>
<dbReference type="InterPro" id="IPR050065">
    <property type="entry name" value="GlmU-like"/>
</dbReference>
<evidence type="ECO:0000313" key="4">
    <source>
        <dbReference type="EMBL" id="SDN02553.1"/>
    </source>
</evidence>
<evidence type="ECO:0000256" key="2">
    <source>
        <dbReference type="ARBA" id="ARBA00023315"/>
    </source>
</evidence>
<dbReference type="InterPro" id="IPR011004">
    <property type="entry name" value="Trimer_LpxA-like_sf"/>
</dbReference>
<sequence>MHSVNVTPSMTPAVDVRLRPAYYFSSECLGPYVTGLLERCTSIFELKKAMATDLAHGNAGVSDGRGVVENGALLQGEVIVQAGARIEAGARVIGPVLVCTGSVVSAGALVRDHSVIGPGCRIGFGAEITRSLLTSHVFAKHPCFVGDSVIGRRVNIGSFCSTTGLRCDRGPVAEPAIEEITVTLDGQRIPTGQTKFGAVVGDEVVLPAGSVLSPGTLIGPGTVIHPRDHIGGFLPAGSRVR</sequence>
<reference evidence="4 5" key="1">
    <citation type="submission" date="2016-10" db="EMBL/GenBank/DDBJ databases">
        <authorList>
            <person name="de Groot N.N."/>
        </authorList>
    </citation>
    <scope>NUCLEOTIDE SEQUENCE [LARGE SCALE GENOMIC DNA]</scope>
    <source>
        <strain evidence="4 5">CGMCC 4.2022</strain>
    </source>
</reference>
<keyword evidence="1 4" id="KW-0808">Transferase</keyword>
<evidence type="ECO:0000313" key="5">
    <source>
        <dbReference type="Proteomes" id="UP000199341"/>
    </source>
</evidence>
<evidence type="ECO:0000259" key="3">
    <source>
        <dbReference type="Pfam" id="PF25087"/>
    </source>
</evidence>
<dbReference type="Pfam" id="PF25087">
    <property type="entry name" value="GMPPB_C"/>
    <property type="match status" value="1"/>
</dbReference>
<dbReference type="PANTHER" id="PTHR43584">
    <property type="entry name" value="NUCLEOTIDYL TRANSFERASE"/>
    <property type="match status" value="1"/>
</dbReference>
<dbReference type="InterPro" id="IPR056729">
    <property type="entry name" value="GMPPB_C"/>
</dbReference>
<accession>A0A1G9Y276</accession>
<dbReference type="SUPFAM" id="SSF51161">
    <property type="entry name" value="Trimeric LpxA-like enzymes"/>
    <property type="match status" value="1"/>
</dbReference>
<name>A0A1G9Y276_9ACTN</name>
<dbReference type="Gene3D" id="2.160.10.10">
    <property type="entry name" value="Hexapeptide repeat proteins"/>
    <property type="match status" value="1"/>
</dbReference>
<dbReference type="AlphaFoldDB" id="A0A1G9Y276"/>
<gene>
    <name evidence="4" type="ORF">SAMN05216259_102361</name>
</gene>
<protein>
    <submittedName>
        <fullName evidence="4">Bifunctional UDP-N-acetylglucosamine pyrophosphorylase / Glucosamine-1-phosphate N-acetyltransferase</fullName>
    </submittedName>
</protein>
<organism evidence="4 5">
    <name type="scientific">Actinacidiphila guanduensis</name>
    <dbReference type="NCBI Taxonomy" id="310781"/>
    <lineage>
        <taxon>Bacteria</taxon>
        <taxon>Bacillati</taxon>
        <taxon>Actinomycetota</taxon>
        <taxon>Actinomycetes</taxon>
        <taxon>Kitasatosporales</taxon>
        <taxon>Streptomycetaceae</taxon>
        <taxon>Actinacidiphila</taxon>
    </lineage>
</organism>
<evidence type="ECO:0000256" key="1">
    <source>
        <dbReference type="ARBA" id="ARBA00022679"/>
    </source>
</evidence>
<dbReference type="PANTHER" id="PTHR43584:SF8">
    <property type="entry name" value="N-ACETYLMURAMATE ALPHA-1-PHOSPHATE URIDYLYLTRANSFERASE"/>
    <property type="match status" value="1"/>
</dbReference>
<proteinExistence type="predicted"/>
<dbReference type="Proteomes" id="UP000199341">
    <property type="component" value="Unassembled WGS sequence"/>
</dbReference>
<dbReference type="GO" id="GO:0016779">
    <property type="term" value="F:nucleotidyltransferase activity"/>
    <property type="evidence" value="ECO:0007669"/>
    <property type="project" value="UniProtKB-ARBA"/>
</dbReference>
<dbReference type="EMBL" id="FNIE01000002">
    <property type="protein sequence ID" value="SDN02553.1"/>
    <property type="molecule type" value="Genomic_DNA"/>
</dbReference>
<dbReference type="STRING" id="310781.SAMN05216259_102361"/>
<keyword evidence="5" id="KW-1185">Reference proteome</keyword>
<dbReference type="GO" id="GO:0016746">
    <property type="term" value="F:acyltransferase activity"/>
    <property type="evidence" value="ECO:0007669"/>
    <property type="project" value="UniProtKB-KW"/>
</dbReference>
<keyword evidence="2" id="KW-0012">Acyltransferase</keyword>